<dbReference type="EMBL" id="AP019860">
    <property type="protein sequence ID" value="BBM83464.1"/>
    <property type="molecule type" value="Genomic_DNA"/>
</dbReference>
<dbReference type="Proteomes" id="UP000326354">
    <property type="component" value="Chromosome"/>
</dbReference>
<feature type="binding site" evidence="7">
    <location>
        <position position="40"/>
    </location>
    <ligand>
        <name>ATP</name>
        <dbReference type="ChEBI" id="CHEBI:30616"/>
    </ligand>
</feature>
<evidence type="ECO:0000256" key="5">
    <source>
        <dbReference type="ARBA" id="ARBA00022777"/>
    </source>
</evidence>
<evidence type="ECO:0000259" key="8">
    <source>
        <dbReference type="PROSITE" id="PS50011"/>
    </source>
</evidence>
<dbReference type="Pfam" id="PF00069">
    <property type="entry name" value="Pkinase"/>
    <property type="match status" value="1"/>
</dbReference>
<keyword evidence="4 7" id="KW-0547">Nucleotide-binding</keyword>
<evidence type="ECO:0000256" key="7">
    <source>
        <dbReference type="PROSITE-ProRule" id="PRU10141"/>
    </source>
</evidence>
<dbReference type="PROSITE" id="PS00108">
    <property type="entry name" value="PROTEIN_KINASE_ST"/>
    <property type="match status" value="1"/>
</dbReference>
<keyword evidence="10" id="KW-1185">Reference proteome</keyword>
<dbReference type="InterPro" id="IPR000719">
    <property type="entry name" value="Prot_kinase_dom"/>
</dbReference>
<protein>
    <recommendedName>
        <fullName evidence="1">non-specific serine/threonine protein kinase</fullName>
        <ecNumber evidence="1">2.7.11.1</ecNumber>
    </recommendedName>
</protein>
<dbReference type="RefSeq" id="WP_173013219.1">
    <property type="nucleotide sequence ID" value="NZ_AP019860.1"/>
</dbReference>
<dbReference type="InterPro" id="IPR008271">
    <property type="entry name" value="Ser/Thr_kinase_AS"/>
</dbReference>
<evidence type="ECO:0000256" key="4">
    <source>
        <dbReference type="ARBA" id="ARBA00022741"/>
    </source>
</evidence>
<evidence type="ECO:0000256" key="6">
    <source>
        <dbReference type="ARBA" id="ARBA00022840"/>
    </source>
</evidence>
<evidence type="ECO:0000256" key="2">
    <source>
        <dbReference type="ARBA" id="ARBA00022527"/>
    </source>
</evidence>
<evidence type="ECO:0000256" key="3">
    <source>
        <dbReference type="ARBA" id="ARBA00022679"/>
    </source>
</evidence>
<reference evidence="9 10" key="1">
    <citation type="submission" date="2019-08" db="EMBL/GenBank/DDBJ databases">
        <title>Complete genome sequence of Candidatus Uab amorphum.</title>
        <authorList>
            <person name="Shiratori T."/>
            <person name="Suzuki S."/>
            <person name="Kakizawa Y."/>
            <person name="Ishida K."/>
        </authorList>
    </citation>
    <scope>NUCLEOTIDE SEQUENCE [LARGE SCALE GENOMIC DNA]</scope>
    <source>
        <strain evidence="9 10">SRT547</strain>
    </source>
</reference>
<dbReference type="FunFam" id="1.10.510.10:FF:000021">
    <property type="entry name" value="Serine/threonine protein kinase"/>
    <property type="match status" value="1"/>
</dbReference>
<dbReference type="CDD" id="cd14014">
    <property type="entry name" value="STKc_PknB_like"/>
    <property type="match status" value="1"/>
</dbReference>
<proteinExistence type="predicted"/>
<keyword evidence="6 7" id="KW-0067">ATP-binding</keyword>
<evidence type="ECO:0000313" key="9">
    <source>
        <dbReference type="EMBL" id="BBM83464.1"/>
    </source>
</evidence>
<keyword evidence="5 9" id="KW-0418">Kinase</keyword>
<dbReference type="Gene3D" id="3.30.200.20">
    <property type="entry name" value="Phosphorylase Kinase, domain 1"/>
    <property type="match status" value="1"/>
</dbReference>
<accession>A0A5S9F3I2</accession>
<dbReference type="InterPro" id="IPR017441">
    <property type="entry name" value="Protein_kinase_ATP_BS"/>
</dbReference>
<dbReference type="SMART" id="SM00220">
    <property type="entry name" value="S_TKc"/>
    <property type="match status" value="1"/>
</dbReference>
<organism evidence="9 10">
    <name type="scientific">Uabimicrobium amorphum</name>
    <dbReference type="NCBI Taxonomy" id="2596890"/>
    <lineage>
        <taxon>Bacteria</taxon>
        <taxon>Pseudomonadati</taxon>
        <taxon>Planctomycetota</taxon>
        <taxon>Candidatus Uabimicrobiia</taxon>
        <taxon>Candidatus Uabimicrobiales</taxon>
        <taxon>Candidatus Uabimicrobiaceae</taxon>
        <taxon>Candidatus Uabimicrobium</taxon>
    </lineage>
</organism>
<dbReference type="PROSITE" id="PS00107">
    <property type="entry name" value="PROTEIN_KINASE_ATP"/>
    <property type="match status" value="1"/>
</dbReference>
<dbReference type="GO" id="GO:0005524">
    <property type="term" value="F:ATP binding"/>
    <property type="evidence" value="ECO:0007669"/>
    <property type="project" value="UniProtKB-UniRule"/>
</dbReference>
<dbReference type="PANTHER" id="PTHR43289">
    <property type="entry name" value="MITOGEN-ACTIVATED PROTEIN KINASE KINASE KINASE 20-RELATED"/>
    <property type="match status" value="1"/>
</dbReference>
<feature type="domain" description="Protein kinase" evidence="8">
    <location>
        <begin position="11"/>
        <end position="274"/>
    </location>
</feature>
<dbReference type="GO" id="GO:0004674">
    <property type="term" value="F:protein serine/threonine kinase activity"/>
    <property type="evidence" value="ECO:0007669"/>
    <property type="project" value="UniProtKB-KW"/>
</dbReference>
<gene>
    <name evidence="9" type="ORF">UABAM_01816</name>
</gene>
<keyword evidence="2" id="KW-0723">Serine/threonine-protein kinase</keyword>
<name>A0A5S9F3I2_UABAM</name>
<dbReference type="InterPro" id="IPR011009">
    <property type="entry name" value="Kinase-like_dom_sf"/>
</dbReference>
<dbReference type="KEGG" id="uam:UABAM_01816"/>
<evidence type="ECO:0000313" key="10">
    <source>
        <dbReference type="Proteomes" id="UP000326354"/>
    </source>
</evidence>
<dbReference type="AlphaFoldDB" id="A0A5S9F3I2"/>
<keyword evidence="3" id="KW-0808">Transferase</keyword>
<dbReference type="Gene3D" id="1.10.510.10">
    <property type="entry name" value="Transferase(Phosphotransferase) domain 1"/>
    <property type="match status" value="1"/>
</dbReference>
<dbReference type="SUPFAM" id="SSF56112">
    <property type="entry name" value="Protein kinase-like (PK-like)"/>
    <property type="match status" value="1"/>
</dbReference>
<sequence>MSATHKQFGKYSVVAKIGQGGMGQVFKAWDPHLQRFVALKILLSNNDGNNTHIERFLKEAQASARLLHPNIVRVYDLGQENNVYFFTMDYIEGHSLLKAIKTKKYSLRKKVLLLETIARAVHFAHNNGVIHRDLKPSNIMLNGEGTPYVMDFGLAKITNVKSKRLTQSGSIIGTPYYMSPEQAHGDTKAINCSSDVYSLGIILYEMLTDRVPFFGKSAIEVLLKVIEKDPVVPSKINSRVPKSLEAICLKAMAKKKENRYLSAQDLADDLQRFSRGERVLALNRSYFRPVILSLVAVVFLATTIYLCYPRDTTTQLPPTKKGPYAKMVDVIRDYKKVTFNEWYAAITTLKKVLQFINVQQQLDANFSAKNYQKDIVFLCSFIGKHAAQATANPLRLQEVINELLPLWKGKALSLDLCISLHKKLDEVWSKKPFSYDAKVSIAKFSISCEKEIVLRQVENYIPQVPLTTKKYKQIYNYLFKNVHLKKHTPNAYHFVKKVSTTLPIQYLAQNVLAHKQTQAKKLWINTSNLSYEWFTKQPKNTRWRGTWIFFVKFLHPEYPLHNIRDIENLFQEKPHVDDYLFAASLVAYVQQHFSKRDNHIVQAAAFAPLTMRSTNLAINLQGKIKNYFSYSKRFLGQEYPQKGHPWRMSDAAWIPNEQMWKQWTVIAANPHQWINTPQLVKSYQRWLQFNIFWYDRANLVFYRTIEGKMLAQQQANFEEVRTRIQKYYKANKRVEKYLQKQYGK</sequence>
<dbReference type="PANTHER" id="PTHR43289:SF6">
    <property type="entry name" value="SERINE_THREONINE-PROTEIN KINASE NEKL-3"/>
    <property type="match status" value="1"/>
</dbReference>
<dbReference type="PROSITE" id="PS50011">
    <property type="entry name" value="PROTEIN_KINASE_DOM"/>
    <property type="match status" value="1"/>
</dbReference>
<evidence type="ECO:0000256" key="1">
    <source>
        <dbReference type="ARBA" id="ARBA00012513"/>
    </source>
</evidence>
<dbReference type="EC" id="2.7.11.1" evidence="1"/>